<dbReference type="InterPro" id="IPR010982">
    <property type="entry name" value="Lambda_DNA-bd_dom_sf"/>
</dbReference>
<accession>A0ABV0J0F8</accession>
<evidence type="ECO:0000313" key="3">
    <source>
        <dbReference type="Proteomes" id="UP001462502"/>
    </source>
</evidence>
<name>A0ABV0J0F8_9NEIS</name>
<organism evidence="2 3">
    <name type="scientific">Chromobacterium phragmitis</name>
    <dbReference type="NCBI Taxonomy" id="2202141"/>
    <lineage>
        <taxon>Bacteria</taxon>
        <taxon>Pseudomonadati</taxon>
        <taxon>Pseudomonadota</taxon>
        <taxon>Betaproteobacteria</taxon>
        <taxon>Neisseriales</taxon>
        <taxon>Chromobacteriaceae</taxon>
        <taxon>Chromobacterium</taxon>
    </lineage>
</organism>
<evidence type="ECO:0000313" key="2">
    <source>
        <dbReference type="EMBL" id="MEO9387022.1"/>
    </source>
</evidence>
<dbReference type="RefSeq" id="WP_347937962.1">
    <property type="nucleotide sequence ID" value="NZ_JBDXMI010000002.1"/>
</dbReference>
<evidence type="ECO:0000259" key="1">
    <source>
        <dbReference type="SMART" id="SM00530"/>
    </source>
</evidence>
<keyword evidence="3" id="KW-1185">Reference proteome</keyword>
<dbReference type="EMBL" id="JBDXMI010000002">
    <property type="protein sequence ID" value="MEO9387022.1"/>
    <property type="molecule type" value="Genomic_DNA"/>
</dbReference>
<dbReference type="SMART" id="SM00530">
    <property type="entry name" value="HTH_XRE"/>
    <property type="match status" value="1"/>
</dbReference>
<feature type="domain" description="HTH cro/C1-type" evidence="1">
    <location>
        <begin position="20"/>
        <end position="76"/>
    </location>
</feature>
<reference evidence="2 3" key="1">
    <citation type="submission" date="2024-05" db="EMBL/GenBank/DDBJ databases">
        <authorList>
            <person name="De Oliveira J.P."/>
            <person name="Noriler S.A."/>
            <person name="De Oliveira A.G."/>
            <person name="Sipoli D.S."/>
        </authorList>
    </citation>
    <scope>NUCLEOTIDE SEQUENCE [LARGE SCALE GENOMIC DNA]</scope>
    <source>
        <strain evidence="2 3">LABIM192</strain>
    </source>
</reference>
<dbReference type="CDD" id="cd00093">
    <property type="entry name" value="HTH_XRE"/>
    <property type="match status" value="1"/>
</dbReference>
<gene>
    <name evidence="2" type="ORF">ABI908_23295</name>
</gene>
<dbReference type="Gene3D" id="1.10.260.40">
    <property type="entry name" value="lambda repressor-like DNA-binding domains"/>
    <property type="match status" value="1"/>
</dbReference>
<dbReference type="SUPFAM" id="SSF47413">
    <property type="entry name" value="lambda repressor-like DNA-binding domains"/>
    <property type="match status" value="1"/>
</dbReference>
<dbReference type="InterPro" id="IPR001387">
    <property type="entry name" value="Cro/C1-type_HTH"/>
</dbReference>
<protein>
    <submittedName>
        <fullName evidence="2">Helix-turn-helix transcriptional regulator</fullName>
    </submittedName>
</protein>
<dbReference type="Proteomes" id="UP001462502">
    <property type="component" value="Unassembled WGS sequence"/>
</dbReference>
<comment type="caution">
    <text evidence="2">The sequence shown here is derived from an EMBL/GenBank/DDBJ whole genome shotgun (WGS) entry which is preliminary data.</text>
</comment>
<proteinExistence type="predicted"/>
<sequence length="156" mass="17165">MRKTITPTKPTKQAASVANYLSAMMDLTGKTQKQIAEEVGYPRPNVISMIKNGDINMPLDKTPEFAKAIGADPAHLLMIALREYQPGVAAVIDSLLGGEVVTEKERTLLKTLRELSPYNDLVAETEEEIEALKLFVEIASKRQALRVVDKDALKDA</sequence>